<comment type="caution">
    <text evidence="2">The sequence shown here is derived from an EMBL/GenBank/DDBJ whole genome shotgun (WGS) entry which is preliminary data.</text>
</comment>
<evidence type="ECO:0000256" key="1">
    <source>
        <dbReference type="SAM" id="MobiDB-lite"/>
    </source>
</evidence>
<protein>
    <submittedName>
        <fullName evidence="2">Uncharacterized protein</fullName>
    </submittedName>
</protein>
<feature type="compositionally biased region" description="Basic and acidic residues" evidence="1">
    <location>
        <begin position="57"/>
        <end position="66"/>
    </location>
</feature>
<sequence>MESSLNLLEEKFRRVEQASERKALYELEPSRTELVDPLPQPRKHHKKPAVSVSQFGKPEERGEDSLRSLAPSTLSAAASKSTFYHTLANPRSVESFVSEISEETHHTDEQHEIRVERIAGRQTLPQTVGALLPRRLTRVESHLDYTSINRSMVIDVSVETTMESTHLAPDMQSSTVYTAGPSRSRAATVGAMTFNGGLVERAKDLARRLRRKSGAELP</sequence>
<proteinExistence type="predicted"/>
<gene>
    <name evidence="2" type="ORF">L210DRAFT_3632513</name>
</gene>
<feature type="region of interest" description="Disordered" evidence="1">
    <location>
        <begin position="29"/>
        <end position="68"/>
    </location>
</feature>
<name>A0AAD4BNB0_BOLED</name>
<reference evidence="2" key="1">
    <citation type="submission" date="2019-10" db="EMBL/GenBank/DDBJ databases">
        <authorList>
            <consortium name="DOE Joint Genome Institute"/>
            <person name="Kuo A."/>
            <person name="Miyauchi S."/>
            <person name="Kiss E."/>
            <person name="Drula E."/>
            <person name="Kohler A."/>
            <person name="Sanchez-Garcia M."/>
            <person name="Andreopoulos B."/>
            <person name="Barry K.W."/>
            <person name="Bonito G."/>
            <person name="Buee M."/>
            <person name="Carver A."/>
            <person name="Chen C."/>
            <person name="Cichocki N."/>
            <person name="Clum A."/>
            <person name="Culley D."/>
            <person name="Crous P.W."/>
            <person name="Fauchery L."/>
            <person name="Girlanda M."/>
            <person name="Hayes R."/>
            <person name="Keri Z."/>
            <person name="LaButti K."/>
            <person name="Lipzen A."/>
            <person name="Lombard V."/>
            <person name="Magnuson J."/>
            <person name="Maillard F."/>
            <person name="Morin E."/>
            <person name="Murat C."/>
            <person name="Nolan M."/>
            <person name="Ohm R."/>
            <person name="Pangilinan J."/>
            <person name="Pereira M."/>
            <person name="Perotto S."/>
            <person name="Peter M."/>
            <person name="Riley R."/>
            <person name="Sitrit Y."/>
            <person name="Stielow B."/>
            <person name="Szollosi G."/>
            <person name="Zifcakova L."/>
            <person name="Stursova M."/>
            <person name="Spatafora J.W."/>
            <person name="Tedersoo L."/>
            <person name="Vaario L.-M."/>
            <person name="Yamada A."/>
            <person name="Yan M."/>
            <person name="Wang P."/>
            <person name="Xu J."/>
            <person name="Bruns T."/>
            <person name="Baldrian P."/>
            <person name="Vilgalys R."/>
            <person name="Henrissat B."/>
            <person name="Grigoriev I.V."/>
            <person name="Hibbett D."/>
            <person name="Nagy L.G."/>
            <person name="Martin F.M."/>
        </authorList>
    </citation>
    <scope>NUCLEOTIDE SEQUENCE</scope>
    <source>
        <strain evidence="2">BED1</strain>
    </source>
</reference>
<keyword evidence="3" id="KW-1185">Reference proteome</keyword>
<reference evidence="2" key="2">
    <citation type="journal article" date="2020" name="Nat. Commun.">
        <title>Large-scale genome sequencing of mycorrhizal fungi provides insights into the early evolution of symbiotic traits.</title>
        <authorList>
            <person name="Miyauchi S."/>
            <person name="Kiss E."/>
            <person name="Kuo A."/>
            <person name="Drula E."/>
            <person name="Kohler A."/>
            <person name="Sanchez-Garcia M."/>
            <person name="Morin E."/>
            <person name="Andreopoulos B."/>
            <person name="Barry K.W."/>
            <person name="Bonito G."/>
            <person name="Buee M."/>
            <person name="Carver A."/>
            <person name="Chen C."/>
            <person name="Cichocki N."/>
            <person name="Clum A."/>
            <person name="Culley D."/>
            <person name="Crous P.W."/>
            <person name="Fauchery L."/>
            <person name="Girlanda M."/>
            <person name="Hayes R.D."/>
            <person name="Keri Z."/>
            <person name="LaButti K."/>
            <person name="Lipzen A."/>
            <person name="Lombard V."/>
            <person name="Magnuson J."/>
            <person name="Maillard F."/>
            <person name="Murat C."/>
            <person name="Nolan M."/>
            <person name="Ohm R.A."/>
            <person name="Pangilinan J."/>
            <person name="Pereira M.F."/>
            <person name="Perotto S."/>
            <person name="Peter M."/>
            <person name="Pfister S."/>
            <person name="Riley R."/>
            <person name="Sitrit Y."/>
            <person name="Stielow J.B."/>
            <person name="Szollosi G."/>
            <person name="Zifcakova L."/>
            <person name="Stursova M."/>
            <person name="Spatafora J.W."/>
            <person name="Tedersoo L."/>
            <person name="Vaario L.M."/>
            <person name="Yamada A."/>
            <person name="Yan M."/>
            <person name="Wang P."/>
            <person name="Xu J."/>
            <person name="Bruns T."/>
            <person name="Baldrian P."/>
            <person name="Vilgalys R."/>
            <person name="Dunand C."/>
            <person name="Henrissat B."/>
            <person name="Grigoriev I.V."/>
            <person name="Hibbett D."/>
            <person name="Nagy L.G."/>
            <person name="Martin F.M."/>
        </authorList>
    </citation>
    <scope>NUCLEOTIDE SEQUENCE</scope>
    <source>
        <strain evidence="2">BED1</strain>
    </source>
</reference>
<evidence type="ECO:0000313" key="2">
    <source>
        <dbReference type="EMBL" id="KAF8435080.1"/>
    </source>
</evidence>
<dbReference type="AlphaFoldDB" id="A0AAD4BNB0"/>
<accession>A0AAD4BNB0</accession>
<dbReference type="EMBL" id="WHUW01000026">
    <property type="protein sequence ID" value="KAF8435080.1"/>
    <property type="molecule type" value="Genomic_DNA"/>
</dbReference>
<dbReference type="Proteomes" id="UP001194468">
    <property type="component" value="Unassembled WGS sequence"/>
</dbReference>
<organism evidence="2 3">
    <name type="scientific">Boletus edulis BED1</name>
    <dbReference type="NCBI Taxonomy" id="1328754"/>
    <lineage>
        <taxon>Eukaryota</taxon>
        <taxon>Fungi</taxon>
        <taxon>Dikarya</taxon>
        <taxon>Basidiomycota</taxon>
        <taxon>Agaricomycotina</taxon>
        <taxon>Agaricomycetes</taxon>
        <taxon>Agaricomycetidae</taxon>
        <taxon>Boletales</taxon>
        <taxon>Boletineae</taxon>
        <taxon>Boletaceae</taxon>
        <taxon>Boletoideae</taxon>
        <taxon>Boletus</taxon>
    </lineage>
</organism>
<evidence type="ECO:0000313" key="3">
    <source>
        <dbReference type="Proteomes" id="UP001194468"/>
    </source>
</evidence>